<evidence type="ECO:0000259" key="19">
    <source>
        <dbReference type="SMART" id="SM00482"/>
    </source>
</evidence>
<dbReference type="GO" id="GO:0006302">
    <property type="term" value="P:double-strand break repair"/>
    <property type="evidence" value="ECO:0007669"/>
    <property type="project" value="TreeGrafter"/>
</dbReference>
<reference evidence="20 21" key="1">
    <citation type="journal article" date="2016" name="Nat. Commun.">
        <title>Thousands of microbial genomes shed light on interconnected biogeochemical processes in an aquifer system.</title>
        <authorList>
            <person name="Anantharaman K."/>
            <person name="Brown C.T."/>
            <person name="Hug L.A."/>
            <person name="Sharon I."/>
            <person name="Castelle C.J."/>
            <person name="Probst A.J."/>
            <person name="Thomas B.C."/>
            <person name="Singh A."/>
            <person name="Wilkins M.J."/>
            <person name="Karaoz U."/>
            <person name="Brodie E.L."/>
            <person name="Williams K.H."/>
            <person name="Hubbard S.S."/>
            <person name="Banfield J.F."/>
        </authorList>
    </citation>
    <scope>NUCLEOTIDE SEQUENCE [LARGE SCALE GENOMIC DNA]</scope>
</reference>
<dbReference type="Gene3D" id="3.40.50.1010">
    <property type="entry name" value="5'-nuclease"/>
    <property type="match status" value="1"/>
</dbReference>
<dbReference type="Proteomes" id="UP000177309">
    <property type="component" value="Unassembled WGS sequence"/>
</dbReference>
<dbReference type="Pfam" id="PF01612">
    <property type="entry name" value="DNA_pol_A_exo1"/>
    <property type="match status" value="1"/>
</dbReference>
<dbReference type="SMART" id="SM00482">
    <property type="entry name" value="POLAc"/>
    <property type="match status" value="1"/>
</dbReference>
<dbReference type="InterPro" id="IPR002421">
    <property type="entry name" value="5-3_exonuclease"/>
</dbReference>
<dbReference type="SMART" id="SM00279">
    <property type="entry name" value="HhH2"/>
    <property type="match status" value="1"/>
</dbReference>
<dbReference type="AlphaFoldDB" id="A0A1F4TKE1"/>
<dbReference type="SUPFAM" id="SSF53098">
    <property type="entry name" value="Ribonuclease H-like"/>
    <property type="match status" value="1"/>
</dbReference>
<dbReference type="PANTHER" id="PTHR10133">
    <property type="entry name" value="DNA POLYMERASE I"/>
    <property type="match status" value="1"/>
</dbReference>
<evidence type="ECO:0000313" key="21">
    <source>
        <dbReference type="Proteomes" id="UP000177309"/>
    </source>
</evidence>
<dbReference type="InterPro" id="IPR020046">
    <property type="entry name" value="5-3_exonucl_a-hlix_arch_N"/>
</dbReference>
<comment type="similarity">
    <text evidence="1 16">Belongs to the DNA polymerase type-A family.</text>
</comment>
<dbReference type="GO" id="GO:0003887">
    <property type="term" value="F:DNA-directed DNA polymerase activity"/>
    <property type="evidence" value="ECO:0007669"/>
    <property type="project" value="UniProtKB-UniRule"/>
</dbReference>
<dbReference type="CDD" id="cd09898">
    <property type="entry name" value="H3TH_53EXO"/>
    <property type="match status" value="1"/>
</dbReference>
<sequence>MKIILIDGNSLAYRAFYALPDTMKTTSGIVTNAIYGFTTMLIKILEEKPDYVAISFDLPEPTFRHKAYKAYKGTRDKAPPTLYEQLPYVKEIARAFEIPIYEQAGFEADDVIGTLAIEAEKAGHDVVIMTGDLDPLQLVNEKIKVLANRKGLTDTVLYGEKEVIERYGLKPEQLIDYKALKGDSSDNIPGVPKVGEITAVQLLQEFGTLDNILSNTDKITKKALKANLENNHELAYLSKKLGTIVTNVPIEIDFEQCKRNEINWAKVLPLLEKFEFERLVKKYSRGVETYTPEAVVERKRENLSKFNFQCVQTDKEVRDLILKLENSPSFAFDLETTGLDVHAVEIVGISFSTEAKSAFYLPLKGKRDEKERVSVLKKLKPLFVSDKLKIGHNIKYDIEVLKTAGVPVNGPYFDTMVAAYILDPISNKYSLKKTAKQFLGREMIKLVELIGEEAEHENFADVPLDVATDYACSDAEATFALYDIFKIALKGQKLDKLFYEIEMPLLDSIIEMEYSGITIDTKLLAKMSKEMEIELKDLERHIFAIAGETFNLNSPKQLGNILFNKLQLPIIKKTKTGASTDSEVLETLAAQKFEIAEKLSSYRGLTKLKSTYVDVLPTLINPKTGRIHTSFNQTITATGRLSSSKPNMQNIPLQLRAAFVPEHKEWEMLAADYSQVELRVLAHLSEDPQLIKAFKEDKDIHTATAAEVYGVAEDTVTKEMRNAAKAVNFGIIYGISDFGLAKQLKIKRSEAAEFITKYFNKHQGVKTFIDKIIKEARENNSVATLLGRKRPLPDINSPNHGLKSFAERTAVNTVIQGTAADLIKIAMVNIKRQCVKFKVESVMLLQVHDELVFECPKSEVEKLKKLVQTEMENALELIIPLKVDMNVGQNWAEAK</sequence>
<dbReference type="NCBIfam" id="TIGR00593">
    <property type="entry name" value="pola"/>
    <property type="match status" value="1"/>
</dbReference>
<keyword evidence="5 16" id="KW-0548">Nucleotidyltransferase</keyword>
<keyword evidence="12 16" id="KW-0238">DNA-binding</keyword>
<dbReference type="InterPro" id="IPR029060">
    <property type="entry name" value="PIN-like_dom_sf"/>
</dbReference>
<comment type="catalytic activity">
    <reaction evidence="14 16">
        <text>DNA(n) + a 2'-deoxyribonucleoside 5'-triphosphate = DNA(n+1) + diphosphate</text>
        <dbReference type="Rhea" id="RHEA:22508"/>
        <dbReference type="Rhea" id="RHEA-COMP:17339"/>
        <dbReference type="Rhea" id="RHEA-COMP:17340"/>
        <dbReference type="ChEBI" id="CHEBI:33019"/>
        <dbReference type="ChEBI" id="CHEBI:61560"/>
        <dbReference type="ChEBI" id="CHEBI:173112"/>
        <dbReference type="EC" id="2.7.7.7"/>
    </reaction>
</comment>
<dbReference type="NCBIfam" id="NF004397">
    <property type="entry name" value="PRK05755.1"/>
    <property type="match status" value="1"/>
</dbReference>
<dbReference type="InterPro" id="IPR036397">
    <property type="entry name" value="RNaseH_sf"/>
</dbReference>
<evidence type="ECO:0000256" key="8">
    <source>
        <dbReference type="ARBA" id="ARBA00022763"/>
    </source>
</evidence>
<dbReference type="SUPFAM" id="SSF56672">
    <property type="entry name" value="DNA/RNA polymerases"/>
    <property type="match status" value="1"/>
</dbReference>
<dbReference type="Pfam" id="PF01367">
    <property type="entry name" value="5_3_exonuc"/>
    <property type="match status" value="1"/>
</dbReference>
<dbReference type="Gene3D" id="1.10.150.20">
    <property type="entry name" value="5' to 3' exonuclease, C-terminal subdomain"/>
    <property type="match status" value="2"/>
</dbReference>
<dbReference type="InterPro" id="IPR019760">
    <property type="entry name" value="DNA-dir_DNA_pol_A_CS"/>
</dbReference>
<evidence type="ECO:0000256" key="6">
    <source>
        <dbReference type="ARBA" id="ARBA00022705"/>
    </source>
</evidence>
<evidence type="ECO:0000256" key="10">
    <source>
        <dbReference type="ARBA" id="ARBA00022839"/>
    </source>
</evidence>
<dbReference type="GO" id="GO:0006261">
    <property type="term" value="P:DNA-templated DNA replication"/>
    <property type="evidence" value="ECO:0007669"/>
    <property type="project" value="UniProtKB-UniRule"/>
</dbReference>
<evidence type="ECO:0000256" key="12">
    <source>
        <dbReference type="ARBA" id="ARBA00023125"/>
    </source>
</evidence>
<gene>
    <name evidence="16" type="primary">polA</name>
    <name evidence="20" type="ORF">A2462_06365</name>
</gene>
<protein>
    <recommendedName>
        <fullName evidence="3 15">DNA polymerase I</fullName>
        <ecNumber evidence="2 15">2.7.7.7</ecNumber>
    </recommendedName>
</protein>
<dbReference type="PROSITE" id="PS00447">
    <property type="entry name" value="DNA_POLYMERASE_A"/>
    <property type="match status" value="1"/>
</dbReference>
<dbReference type="EMBL" id="MEUI01000039">
    <property type="protein sequence ID" value="OGC33166.1"/>
    <property type="molecule type" value="Genomic_DNA"/>
</dbReference>
<keyword evidence="11 16" id="KW-0239">DNA-directed DNA polymerase</keyword>
<evidence type="ECO:0000256" key="11">
    <source>
        <dbReference type="ARBA" id="ARBA00022932"/>
    </source>
</evidence>
<keyword evidence="8 16" id="KW-0227">DNA damage</keyword>
<name>A0A1F4TKE1_UNCSA</name>
<dbReference type="InterPro" id="IPR043502">
    <property type="entry name" value="DNA/RNA_pol_sf"/>
</dbReference>
<dbReference type="InterPro" id="IPR002562">
    <property type="entry name" value="3'-5'_exonuclease_dom"/>
</dbReference>
<dbReference type="InterPro" id="IPR012337">
    <property type="entry name" value="RNaseH-like_sf"/>
</dbReference>
<accession>A0A1F4TKE1</accession>
<evidence type="ECO:0000259" key="17">
    <source>
        <dbReference type="SMART" id="SM00474"/>
    </source>
</evidence>
<dbReference type="InterPro" id="IPR002298">
    <property type="entry name" value="DNA_polymerase_A"/>
</dbReference>
<dbReference type="EC" id="2.7.7.7" evidence="2 15"/>
<dbReference type="SMART" id="SM00474">
    <property type="entry name" value="35EXOc"/>
    <property type="match status" value="1"/>
</dbReference>
<dbReference type="InterPro" id="IPR020045">
    <property type="entry name" value="DNA_polI_H3TH"/>
</dbReference>
<keyword evidence="10 16" id="KW-0269">Exonuclease</keyword>
<dbReference type="FunFam" id="1.20.1060.10:FF:000001">
    <property type="entry name" value="DNA polymerase I"/>
    <property type="match status" value="1"/>
</dbReference>
<dbReference type="Gene3D" id="3.30.70.370">
    <property type="match status" value="1"/>
</dbReference>
<feature type="domain" description="5'-3' exonuclease" evidence="18">
    <location>
        <begin position="1"/>
        <end position="260"/>
    </location>
</feature>
<dbReference type="Gene3D" id="3.30.420.10">
    <property type="entry name" value="Ribonuclease H-like superfamily/Ribonuclease H"/>
    <property type="match status" value="1"/>
</dbReference>
<dbReference type="SUPFAM" id="SSF88723">
    <property type="entry name" value="PIN domain-like"/>
    <property type="match status" value="1"/>
</dbReference>
<dbReference type="GO" id="GO:0008408">
    <property type="term" value="F:3'-5' exonuclease activity"/>
    <property type="evidence" value="ECO:0007669"/>
    <property type="project" value="UniProtKB-UniRule"/>
</dbReference>
<dbReference type="PRINTS" id="PR00868">
    <property type="entry name" value="DNAPOLI"/>
</dbReference>
<evidence type="ECO:0000256" key="4">
    <source>
        <dbReference type="ARBA" id="ARBA00022679"/>
    </source>
</evidence>
<feature type="domain" description="3'-5' exonuclease" evidence="17">
    <location>
        <begin position="308"/>
        <end position="490"/>
    </location>
</feature>
<feature type="domain" description="DNA-directed DNA polymerase family A palm" evidence="19">
    <location>
        <begin position="652"/>
        <end position="859"/>
    </location>
</feature>
<evidence type="ECO:0000313" key="20">
    <source>
        <dbReference type="EMBL" id="OGC33166.1"/>
    </source>
</evidence>
<evidence type="ECO:0000256" key="7">
    <source>
        <dbReference type="ARBA" id="ARBA00022722"/>
    </source>
</evidence>
<dbReference type="Pfam" id="PF00476">
    <property type="entry name" value="DNA_pol_A"/>
    <property type="match status" value="1"/>
</dbReference>
<dbReference type="CDD" id="cd09859">
    <property type="entry name" value="PIN_53EXO"/>
    <property type="match status" value="1"/>
</dbReference>
<dbReference type="InterPro" id="IPR018320">
    <property type="entry name" value="DNA_polymerase_1"/>
</dbReference>
<evidence type="ECO:0000256" key="16">
    <source>
        <dbReference type="RuleBase" id="RU004460"/>
    </source>
</evidence>
<dbReference type="InterPro" id="IPR036279">
    <property type="entry name" value="5-3_exonuclease_C_sf"/>
</dbReference>
<organism evidence="20 21">
    <name type="scientific">candidate division WOR-1 bacterium RIFOXYC2_FULL_41_25</name>
    <dbReference type="NCBI Taxonomy" id="1802586"/>
    <lineage>
        <taxon>Bacteria</taxon>
        <taxon>Bacillati</taxon>
        <taxon>Saganbacteria</taxon>
    </lineage>
</organism>
<evidence type="ECO:0000256" key="1">
    <source>
        <dbReference type="ARBA" id="ARBA00007705"/>
    </source>
</evidence>
<dbReference type="InterPro" id="IPR008918">
    <property type="entry name" value="HhH2"/>
</dbReference>
<dbReference type="Gene3D" id="1.20.1060.10">
    <property type="entry name" value="Taq DNA Polymerase, Chain T, domain 4"/>
    <property type="match status" value="1"/>
</dbReference>
<evidence type="ECO:0000256" key="5">
    <source>
        <dbReference type="ARBA" id="ARBA00022695"/>
    </source>
</evidence>
<evidence type="ECO:0000259" key="18">
    <source>
        <dbReference type="SMART" id="SM00475"/>
    </source>
</evidence>
<evidence type="ECO:0000256" key="15">
    <source>
        <dbReference type="NCBIfam" id="TIGR00593"/>
    </source>
</evidence>
<dbReference type="GO" id="GO:0003677">
    <property type="term" value="F:DNA binding"/>
    <property type="evidence" value="ECO:0007669"/>
    <property type="project" value="UniProtKB-UniRule"/>
</dbReference>
<comment type="function">
    <text evidence="16">In addition to polymerase activity, this DNA polymerase exhibits 3'-5' and 5'-3' exonuclease activity.</text>
</comment>
<dbReference type="Pfam" id="PF02739">
    <property type="entry name" value="5_3_exonuc_N"/>
    <property type="match status" value="1"/>
</dbReference>
<keyword evidence="13 16" id="KW-0234">DNA repair</keyword>
<dbReference type="GO" id="GO:0008409">
    <property type="term" value="F:5'-3' exonuclease activity"/>
    <property type="evidence" value="ECO:0007669"/>
    <property type="project" value="UniProtKB-UniRule"/>
</dbReference>
<dbReference type="FunFam" id="3.40.50.1010:FF:000001">
    <property type="entry name" value="DNA polymerase I"/>
    <property type="match status" value="1"/>
</dbReference>
<dbReference type="FunFam" id="1.10.150.20:FF:000002">
    <property type="entry name" value="DNA polymerase I"/>
    <property type="match status" value="1"/>
</dbReference>
<keyword evidence="7" id="KW-0540">Nuclease</keyword>
<evidence type="ECO:0000256" key="3">
    <source>
        <dbReference type="ARBA" id="ARBA00020311"/>
    </source>
</evidence>
<dbReference type="CDD" id="cd06139">
    <property type="entry name" value="DNA_polA_I_Ecoli_like_exo"/>
    <property type="match status" value="1"/>
</dbReference>
<dbReference type="CDD" id="cd08637">
    <property type="entry name" value="DNA_pol_A_pol_I_C"/>
    <property type="match status" value="1"/>
</dbReference>
<dbReference type="SUPFAM" id="SSF47807">
    <property type="entry name" value="5' to 3' exonuclease, C-terminal subdomain"/>
    <property type="match status" value="1"/>
</dbReference>
<evidence type="ECO:0000256" key="9">
    <source>
        <dbReference type="ARBA" id="ARBA00022801"/>
    </source>
</evidence>
<dbReference type="PANTHER" id="PTHR10133:SF27">
    <property type="entry name" value="DNA POLYMERASE NU"/>
    <property type="match status" value="1"/>
</dbReference>
<evidence type="ECO:0000256" key="14">
    <source>
        <dbReference type="ARBA" id="ARBA00049244"/>
    </source>
</evidence>
<proteinExistence type="inferred from homology"/>
<evidence type="ECO:0000256" key="13">
    <source>
        <dbReference type="ARBA" id="ARBA00023204"/>
    </source>
</evidence>
<dbReference type="SMART" id="SM00475">
    <property type="entry name" value="53EXOc"/>
    <property type="match status" value="1"/>
</dbReference>
<dbReference type="InterPro" id="IPR001098">
    <property type="entry name" value="DNA-dir_DNA_pol_A_palm_dom"/>
</dbReference>
<keyword evidence="4 16" id="KW-0808">Transferase</keyword>
<comment type="caution">
    <text evidence="20">The sequence shown here is derived from an EMBL/GenBank/DDBJ whole genome shotgun (WGS) entry which is preliminary data.</text>
</comment>
<dbReference type="FunFam" id="1.10.150.20:FF:000003">
    <property type="entry name" value="DNA polymerase I"/>
    <property type="match status" value="1"/>
</dbReference>
<keyword evidence="9 16" id="KW-0378">Hydrolase</keyword>
<keyword evidence="6 16" id="KW-0235">DNA replication</keyword>
<evidence type="ECO:0000256" key="2">
    <source>
        <dbReference type="ARBA" id="ARBA00012417"/>
    </source>
</evidence>